<sequence length="200" mass="22470">MKIMQYGWFGILVGVALGGVSATLLPFTAFEKMASSLLVLFSILTGLLAQVMVFTAMIVTPERVPVKHVEALQKAFTKQQMEWQLQFKMYVIVVALCVSLDLFGDNGVEFLKGELTKHIYIGVVIAASCIAAIRSFRIPSAIIKLQHLRFNVIRDEMKARSEDERRKSLRDTIFPLSDTNTRGRFSLHNHGVALQANRKQ</sequence>
<organism evidence="2 3">
    <name type="scientific">Azospirillum oleiclasticum</name>
    <dbReference type="NCBI Taxonomy" id="2735135"/>
    <lineage>
        <taxon>Bacteria</taxon>
        <taxon>Pseudomonadati</taxon>
        <taxon>Pseudomonadota</taxon>
        <taxon>Alphaproteobacteria</taxon>
        <taxon>Rhodospirillales</taxon>
        <taxon>Azospirillaceae</taxon>
        <taxon>Azospirillum</taxon>
    </lineage>
</organism>
<dbReference type="Proteomes" id="UP000584642">
    <property type="component" value="Unassembled WGS sequence"/>
</dbReference>
<gene>
    <name evidence="2" type="ORF">HND93_30850</name>
</gene>
<feature type="transmembrane region" description="Helical" evidence="1">
    <location>
        <begin position="119"/>
        <end position="136"/>
    </location>
</feature>
<reference evidence="2 3" key="1">
    <citation type="submission" date="2020-05" db="EMBL/GenBank/DDBJ databases">
        <title>Azospirillum oleiclasticum sp. nov, a nitrogen-fixing and heavy crude oil-emulsifying bacterium isolated from the crude oil of Yumen Oilfield.</title>
        <authorList>
            <person name="Wu D."/>
            <person name="Cai M."/>
            <person name="Zhang X."/>
        </authorList>
    </citation>
    <scope>NUCLEOTIDE SEQUENCE [LARGE SCALE GENOMIC DNA]</scope>
    <source>
        <strain evidence="2 3">ROY-1-1-2</strain>
    </source>
</reference>
<evidence type="ECO:0000256" key="1">
    <source>
        <dbReference type="SAM" id="Phobius"/>
    </source>
</evidence>
<comment type="caution">
    <text evidence="2">The sequence shown here is derived from an EMBL/GenBank/DDBJ whole genome shotgun (WGS) entry which is preliminary data.</text>
</comment>
<keyword evidence="1" id="KW-0472">Membrane</keyword>
<keyword evidence="3" id="KW-1185">Reference proteome</keyword>
<keyword evidence="1" id="KW-1133">Transmembrane helix</keyword>
<name>A0ABX2TMK3_9PROT</name>
<accession>A0ABX2TMK3</accession>
<protein>
    <submittedName>
        <fullName evidence="2">Uncharacterized protein</fullName>
    </submittedName>
</protein>
<feature type="transmembrane region" description="Helical" evidence="1">
    <location>
        <begin position="87"/>
        <end position="104"/>
    </location>
</feature>
<evidence type="ECO:0000313" key="3">
    <source>
        <dbReference type="Proteomes" id="UP000584642"/>
    </source>
</evidence>
<feature type="transmembrane region" description="Helical" evidence="1">
    <location>
        <begin position="38"/>
        <end position="59"/>
    </location>
</feature>
<dbReference type="EMBL" id="JABFDB010000035">
    <property type="protein sequence ID" value="NYZ24125.1"/>
    <property type="molecule type" value="Genomic_DNA"/>
</dbReference>
<keyword evidence="1" id="KW-0812">Transmembrane</keyword>
<proteinExistence type="predicted"/>
<dbReference type="RefSeq" id="WP_180285900.1">
    <property type="nucleotide sequence ID" value="NZ_JABFDB010000035.1"/>
</dbReference>
<evidence type="ECO:0000313" key="2">
    <source>
        <dbReference type="EMBL" id="NYZ24125.1"/>
    </source>
</evidence>